<dbReference type="PANTHER" id="PTHR13743:SF123">
    <property type="entry name" value="PROTEIN FAN"/>
    <property type="match status" value="1"/>
</dbReference>
<feature type="domain" description="BEACH-type PH" evidence="3">
    <location>
        <begin position="1400"/>
        <end position="1518"/>
    </location>
</feature>
<dbReference type="SUPFAM" id="SSF81837">
    <property type="entry name" value="BEACH domain"/>
    <property type="match status" value="1"/>
</dbReference>
<dbReference type="Proteomes" id="UP001165065">
    <property type="component" value="Unassembled WGS sequence"/>
</dbReference>
<protein>
    <submittedName>
        <fullName evidence="4">Uncharacterized protein</fullName>
    </submittedName>
</protein>
<dbReference type="Pfam" id="PF02138">
    <property type="entry name" value="Beach"/>
    <property type="match status" value="1"/>
</dbReference>
<feature type="region of interest" description="Disordered" evidence="1">
    <location>
        <begin position="1265"/>
        <end position="1285"/>
    </location>
</feature>
<dbReference type="PANTHER" id="PTHR13743">
    <property type="entry name" value="BEIGE/BEACH-RELATED"/>
    <property type="match status" value="1"/>
</dbReference>
<dbReference type="InterPro" id="IPR000409">
    <property type="entry name" value="BEACH_dom"/>
</dbReference>
<dbReference type="SMART" id="SM01026">
    <property type="entry name" value="Beach"/>
    <property type="match status" value="1"/>
</dbReference>
<proteinExistence type="predicted"/>
<reference evidence="5" key="1">
    <citation type="journal article" date="2023" name="Commun. Biol.">
        <title>Genome analysis of Parmales, the sister group of diatoms, reveals the evolutionary specialization of diatoms from phago-mixotrophs to photoautotrophs.</title>
        <authorList>
            <person name="Ban H."/>
            <person name="Sato S."/>
            <person name="Yoshikawa S."/>
            <person name="Yamada K."/>
            <person name="Nakamura Y."/>
            <person name="Ichinomiya M."/>
            <person name="Sato N."/>
            <person name="Blanc-Mathieu R."/>
            <person name="Endo H."/>
            <person name="Kuwata A."/>
            <person name="Ogata H."/>
        </authorList>
    </citation>
    <scope>NUCLEOTIDE SEQUENCE [LARGE SCALE GENOMIC DNA]</scope>
</reference>
<dbReference type="EMBL" id="BRYA01000040">
    <property type="protein sequence ID" value="GMI34226.1"/>
    <property type="molecule type" value="Genomic_DNA"/>
</dbReference>
<comment type="caution">
    <text evidence="4">The sequence shown here is derived from an EMBL/GenBank/DDBJ whole genome shotgun (WGS) entry which is preliminary data.</text>
</comment>
<dbReference type="InterPro" id="IPR011993">
    <property type="entry name" value="PH-like_dom_sf"/>
</dbReference>
<sequence length="2364" mass="258131">MPRESSLPSCLDSLCRDGLTPHALASLESSLKQLSQNPNNDLSRLLLRSIPSIKRSDLQGLNDKFESLVMDHTANIDIEHMLVLTQLLNGVSPNWDAPPQSPSEPRSWDGLISSIMIKATSLVNSSNPPEHTPSGRERWFSLGANTSYTITAWVKFTDEMNTEVLSVRDDDGVRVRLTLTDTSWVAESYGVQGHKVEKIGEGIYPTPKDLINKDTFRLVQINHKRHLLRSASIRISIDNVLLPSIPCDYPQTATPLILSVFPTFHYSSVLISSSGLDRHVLNTLSPPHLIYNDVNAYNPLSAAQSEAYNSAYYALDQGKPEKYEGIGTIFGKIEYNENEGGWEKGTNLDPLVDLFDGMVCSLPGSPFAAETIDFLGSMVDKSMRAREWAIRNQLGIRLATAVRIGAIYNDGWTVPSKDSEHGSSAAQNVPESTQNAIINFMAKIFKSDDFTSPLATHRRLSDLALVPLQIALSPDLYAGSATFGKDILGAISDAYSCNDGRLWVERGDFLERIVGVRGMCDLIRLRCNWRTDLTNIPEFIHVASTCLTSMMISTLKHPKIRKGEDACKVLVDVLTECNLGGVAGGVVVAVMKNLIEWEDEEVNRRFGQGLLLHNFHSVTGICTLSLINPPPQNQPVWVDQWKTLLCVYTWLSSAAGVLGSSCSRTLGTALIEVARAGKLGDVVDDFLVNYLFLGGPNSNINRLLSVLPIIPALVASLTTPVVKTDMLTKFLAVAGVSLKSDFIAVEKVVGEDVGYLKYLLICVNEIEALINREGTPSDICERLRACEDLLLDATASLLVCSMRNGGASSTRSWREVVKGLKSGGGTNSLLVKLVGMALQRAARSEETPWKLDLKEGMSRLCLLVEEKRLLKLNQGRLVNDDEVKLCLAIVEVMRVGREGMGWCQVVVGQGIGTVVGNNMENESLLKILQPCLRIALGYLRNVKSGESVVDEVVTATLQEIELSMHAALTGLAFAGARDVGLLVLANLRKAILCMEAASDPKTARLYEDLVDIVVIDLAQRHEIEKLTVDNEREKQAVDVVEDIMMGGTGLSVDSEESGGELSPRDAMKISGGIETSTSLGWANYAGLGEALRECGEGASEADGKGSSSNGKLYKLQAYLDAFDEVELREVEGELLDLFVDEGGESFGEGGGRGGEGGQLTEPHIAPDVIQKYVERAGAERERVAAVRNETMVQRRKQNVAMCSEWYKSVRAEMLGGGEDAELFERSVGDGGRDFYSRQVLFPVEQQFGRELPGYLDYGNGVSGGANEMVEEGRKEGGASENNNGEMLNSVEELGREIARKTSITIKNIASEEAIIEGEEEEEGHEERPSEIVDAYANTGQKDGAGGIDVQEYDGAGGGAAHVLNDGGLSCGGLGVVDHKFADCLHVRAAGSRVVAVFLSQSHLVLEYRENLFDGEALALEEARVRRLENSLTLGLDEKEVEEAEGDKYQPPYRTKALRYSICDFSQVYLRRYRLRDSGVEIFMGGGSGQELGSSSVFLDFGAGREGQSKRDHFCLVLMKRVRKGCYKQWPGMTLRRVLNDHNITAMWKEKKISNFDYIMYVNILAGRSLNDITQYPVFPWVISNYVGETIDLDDERNFRDLTKPMGALNEERLRDFRERYNSFVDNTIPPFMYGSHYSTAAGVVLHYNVRLHPFASLHRQLQGGNFDVSDRLFSSVARTFEMCTSALSEVKELTPEWFCGNGTFLRNENNFNFGTMQDGVKVDDVVLPPWAEGSPERFVEVNRAALESDIVTKMLPDWIDLIFGYKQRGQAAVENNNVFFYLTYAGSVDVAAIDDPALRSATELQIAHFGQCPMQIFFKPHEKQRVFRGGPKSLKDAIEPHSLPIERSRGILYKPFSGAPMSHWFHLPAEPLGPKVGFIAIRVVNNQRILAVDSTGTFHFYVFEWKMDNKSVSEQEARLRADLMKISEIQKGEAAALAAHRQLSTDSAESDGSARASLSFDSSVLDSMYDDIIPVNYDVGNFVLEREKGGFRNLPRTPEMTPRAVGVSYRMVNKDRCVVVSDGGGKGTVSLQLVDVRGEVKSTELIRDCLGGKVVAIASDFESSIGEREIFGVGGKDGSICVFVFTDETMPRRPLHRISPMAHGGNEIIGIAVSVSLRVMVSVSRKKFCVHSLVSGKMIRSWACEEGEGNAFGKGGLAISKLGFVAYHVEKGLVVLKSIEGRRIGEVAIEGVGSLRVVCGGAALAVARGGGKVALLRIGVVRCLETLDVWEIEEVEDDAVEDLLGVGSSVIDQDVDFGPNRRTSGYPAVMVAAMSDGSIRIHALRGIGKWSQSVSASFGSQVKGLLEKPVGAIGVVGKTVIGGIGSLGAGLFGLGKEVVSDVGAGVEEVKKKGGLRGLFGGGGK</sequence>
<dbReference type="CDD" id="cd06071">
    <property type="entry name" value="Beach"/>
    <property type="match status" value="1"/>
</dbReference>
<dbReference type="PROSITE" id="PS51783">
    <property type="entry name" value="PH_BEACH"/>
    <property type="match status" value="1"/>
</dbReference>
<dbReference type="InterPro" id="IPR023362">
    <property type="entry name" value="PH-BEACH_dom"/>
</dbReference>
<gene>
    <name evidence="4" type="ORF">TrCOL_g13832</name>
</gene>
<evidence type="ECO:0000259" key="2">
    <source>
        <dbReference type="PROSITE" id="PS50197"/>
    </source>
</evidence>
<dbReference type="Gene3D" id="1.10.1540.10">
    <property type="entry name" value="BEACH domain"/>
    <property type="match status" value="1"/>
</dbReference>
<dbReference type="InterPro" id="IPR050865">
    <property type="entry name" value="BEACH_Domain"/>
</dbReference>
<keyword evidence="5" id="KW-1185">Reference proteome</keyword>
<name>A0A9W7L5N4_9STRA</name>
<evidence type="ECO:0000313" key="5">
    <source>
        <dbReference type="Proteomes" id="UP001165065"/>
    </source>
</evidence>
<dbReference type="OrthoDB" id="26681at2759"/>
<dbReference type="Gene3D" id="2.30.29.30">
    <property type="entry name" value="Pleckstrin-homology domain (PH domain)/Phosphotyrosine-binding domain (PTB)"/>
    <property type="match status" value="1"/>
</dbReference>
<evidence type="ECO:0000313" key="4">
    <source>
        <dbReference type="EMBL" id="GMI34226.1"/>
    </source>
</evidence>
<feature type="domain" description="BEACH" evidence="2">
    <location>
        <begin position="1532"/>
        <end position="1824"/>
    </location>
</feature>
<dbReference type="InterPro" id="IPR036372">
    <property type="entry name" value="BEACH_dom_sf"/>
</dbReference>
<dbReference type="PROSITE" id="PS50197">
    <property type="entry name" value="BEACH"/>
    <property type="match status" value="1"/>
</dbReference>
<evidence type="ECO:0000259" key="3">
    <source>
        <dbReference type="PROSITE" id="PS51783"/>
    </source>
</evidence>
<accession>A0A9W7L5N4</accession>
<evidence type="ECO:0000256" key="1">
    <source>
        <dbReference type="SAM" id="MobiDB-lite"/>
    </source>
</evidence>
<organism evidence="4 5">
    <name type="scientific">Triparma columacea</name>
    <dbReference type="NCBI Taxonomy" id="722753"/>
    <lineage>
        <taxon>Eukaryota</taxon>
        <taxon>Sar</taxon>
        <taxon>Stramenopiles</taxon>
        <taxon>Ochrophyta</taxon>
        <taxon>Bolidophyceae</taxon>
        <taxon>Parmales</taxon>
        <taxon>Triparmaceae</taxon>
        <taxon>Triparma</taxon>
    </lineage>
</organism>